<dbReference type="InterPro" id="IPR005893">
    <property type="entry name" value="PotA-like"/>
</dbReference>
<evidence type="ECO:0000256" key="7">
    <source>
        <dbReference type="RuleBase" id="RU364083"/>
    </source>
</evidence>
<dbReference type="GO" id="GO:0015847">
    <property type="term" value="P:putrescine transport"/>
    <property type="evidence" value="ECO:0007669"/>
    <property type="project" value="UniProtKB-ARBA"/>
</dbReference>
<reference evidence="9 10" key="1">
    <citation type="submission" date="2019-02" db="EMBL/GenBank/DDBJ databases">
        <authorList>
            <person name="Fomenkov A."/>
            <person name="Dubinina G."/>
            <person name="Grabovich M."/>
            <person name="Vincze T."/>
            <person name="Roberts R.J."/>
        </authorList>
    </citation>
    <scope>NUCLEOTIDE SEQUENCE [LARGE SCALE GENOMIC DNA]</scope>
    <source>
        <strain evidence="9 10">P</strain>
    </source>
</reference>
<dbReference type="PANTHER" id="PTHR42781">
    <property type="entry name" value="SPERMIDINE/PUTRESCINE IMPORT ATP-BINDING PROTEIN POTA"/>
    <property type="match status" value="1"/>
</dbReference>
<dbReference type="GO" id="GO:0016887">
    <property type="term" value="F:ATP hydrolysis activity"/>
    <property type="evidence" value="ECO:0007669"/>
    <property type="project" value="InterPro"/>
</dbReference>
<evidence type="ECO:0000313" key="10">
    <source>
        <dbReference type="Proteomes" id="UP000323824"/>
    </source>
</evidence>
<comment type="catalytic activity">
    <reaction evidence="7">
        <text>ATP + H2O + polyamine-[polyamine-binding protein]Side 1 = ADP + phosphate + polyamineSide 2 + [polyamine-binding protein]Side 1.</text>
        <dbReference type="EC" id="7.6.2.11"/>
    </reaction>
</comment>
<dbReference type="InterPro" id="IPR017871">
    <property type="entry name" value="ABC_transporter-like_CS"/>
</dbReference>
<dbReference type="InterPro" id="IPR003593">
    <property type="entry name" value="AAA+_ATPase"/>
</dbReference>
<feature type="domain" description="ABC transporter" evidence="8">
    <location>
        <begin position="4"/>
        <end position="234"/>
    </location>
</feature>
<evidence type="ECO:0000256" key="1">
    <source>
        <dbReference type="ARBA" id="ARBA00022448"/>
    </source>
</evidence>
<dbReference type="InterPro" id="IPR003439">
    <property type="entry name" value="ABC_transporter-like_ATP-bd"/>
</dbReference>
<dbReference type="Proteomes" id="UP000323824">
    <property type="component" value="Chromosome"/>
</dbReference>
<dbReference type="OrthoDB" id="9802264at2"/>
<dbReference type="KEGG" id="sper:EW093_01605"/>
<evidence type="ECO:0000259" key="8">
    <source>
        <dbReference type="PROSITE" id="PS50893"/>
    </source>
</evidence>
<dbReference type="RefSeq" id="WP_149566710.1">
    <property type="nucleotide sequence ID" value="NZ_CP035807.1"/>
</dbReference>
<gene>
    <name evidence="7" type="primary">potA</name>
    <name evidence="9" type="ORF">EW093_01605</name>
</gene>
<dbReference type="Gene3D" id="2.40.50.100">
    <property type="match status" value="1"/>
</dbReference>
<keyword evidence="6 7" id="KW-0472">Membrane</keyword>
<dbReference type="GO" id="GO:0005524">
    <property type="term" value="F:ATP binding"/>
    <property type="evidence" value="ECO:0007669"/>
    <property type="project" value="UniProtKB-KW"/>
</dbReference>
<dbReference type="GO" id="GO:0015417">
    <property type="term" value="F:ABC-type polyamine transporter activity"/>
    <property type="evidence" value="ECO:0007669"/>
    <property type="project" value="UniProtKB-EC"/>
</dbReference>
<dbReference type="InterPro" id="IPR008995">
    <property type="entry name" value="Mo/tungstate-bd_C_term_dom"/>
</dbReference>
<dbReference type="NCBIfam" id="TIGR01187">
    <property type="entry name" value="potA"/>
    <property type="match status" value="1"/>
</dbReference>
<evidence type="ECO:0000256" key="2">
    <source>
        <dbReference type="ARBA" id="ARBA00022475"/>
    </source>
</evidence>
<evidence type="ECO:0000313" key="9">
    <source>
        <dbReference type="EMBL" id="QEN03451.1"/>
    </source>
</evidence>
<keyword evidence="10" id="KW-1185">Reference proteome</keyword>
<evidence type="ECO:0000256" key="6">
    <source>
        <dbReference type="ARBA" id="ARBA00023136"/>
    </source>
</evidence>
<evidence type="ECO:0000256" key="4">
    <source>
        <dbReference type="ARBA" id="ARBA00022840"/>
    </source>
</evidence>
<dbReference type="PANTHER" id="PTHR42781:SF4">
    <property type="entry name" value="SPERMIDINE_PUTRESCINE IMPORT ATP-BINDING PROTEIN POTA"/>
    <property type="match status" value="1"/>
</dbReference>
<dbReference type="Pfam" id="PF08402">
    <property type="entry name" value="TOBE_2"/>
    <property type="match status" value="1"/>
</dbReference>
<evidence type="ECO:0000256" key="3">
    <source>
        <dbReference type="ARBA" id="ARBA00022741"/>
    </source>
</evidence>
<dbReference type="InterPro" id="IPR050093">
    <property type="entry name" value="ABC_SmlMolc_Importer"/>
</dbReference>
<accession>A0A5C1Q7N7</accession>
<dbReference type="EMBL" id="CP035807">
    <property type="protein sequence ID" value="QEN03451.1"/>
    <property type="molecule type" value="Genomic_DNA"/>
</dbReference>
<dbReference type="FunFam" id="3.40.50.300:FF:000133">
    <property type="entry name" value="Spermidine/putrescine import ATP-binding protein PotA"/>
    <property type="match status" value="1"/>
</dbReference>
<dbReference type="SMART" id="SM00382">
    <property type="entry name" value="AAA"/>
    <property type="match status" value="1"/>
</dbReference>
<dbReference type="GO" id="GO:0043190">
    <property type="term" value="C:ATP-binding cassette (ABC) transporter complex"/>
    <property type="evidence" value="ECO:0007669"/>
    <property type="project" value="InterPro"/>
</dbReference>
<protein>
    <recommendedName>
        <fullName evidence="7">Spermidine/putrescine import ATP-binding protein PotA</fullName>
        <ecNumber evidence="7">7.6.2.11</ecNumber>
    </recommendedName>
</protein>
<comment type="subunit">
    <text evidence="7">The complex is composed of two ATP-binding proteins (PotA), two transmembrane proteins (PotB and PotC) and a solute-binding protein (PotD).</text>
</comment>
<dbReference type="EC" id="7.6.2.11" evidence="7"/>
<sequence>MAILNLENINKKFEQHQVLKNIKLSINQGEFFTFLGPSGCGKTTLLRIIAGFVNPDVGSVIFENREITSLSAEKREIGMVFQNYALFPFMNVFENVAYGLRIRHEKKCKIETQVKKYLSLVNLEGFEKRDVSELSGGEQQRVALARSLVLEPKLLLLDEPLSNLDARLRDKMRTELKEIQRKLGITTIFVTHDQTEALTMSDRIAVFDKGQCVQVGSPHEIYAEPVNSLVANFIGEMNLIEATIDNSEAIISSTLTLKLPNQQKGCYIAIRPQDILIKDHNDALSNTVEGFIEEINLNGAVIEYIVNVESIKFKVVTLNRLNLNSSYTLGERIFLYISPQSIKTLIR</sequence>
<keyword evidence="4 7" id="KW-0067">ATP-binding</keyword>
<dbReference type="PROSITE" id="PS50893">
    <property type="entry name" value="ABC_TRANSPORTER_2"/>
    <property type="match status" value="1"/>
</dbReference>
<dbReference type="Pfam" id="PF00005">
    <property type="entry name" value="ABC_tran"/>
    <property type="match status" value="1"/>
</dbReference>
<keyword evidence="1 7" id="KW-0813">Transport</keyword>
<name>A0A5C1Q7N7_9SPIO</name>
<dbReference type="Gene3D" id="3.40.50.300">
    <property type="entry name" value="P-loop containing nucleotide triphosphate hydrolases"/>
    <property type="match status" value="1"/>
</dbReference>
<dbReference type="InterPro" id="IPR027417">
    <property type="entry name" value="P-loop_NTPase"/>
</dbReference>
<dbReference type="SUPFAM" id="SSF52540">
    <property type="entry name" value="P-loop containing nucleoside triphosphate hydrolases"/>
    <property type="match status" value="1"/>
</dbReference>
<proteinExistence type="inferred from homology"/>
<comment type="similarity">
    <text evidence="7">Belongs to the ABC transporter superfamily. Spermidine/putrescine importer (TC 3.A.1.11.1) family.</text>
</comment>
<organism evidence="9 10">
    <name type="scientific">Thiospirochaeta perfilievii</name>
    <dbReference type="NCBI Taxonomy" id="252967"/>
    <lineage>
        <taxon>Bacteria</taxon>
        <taxon>Pseudomonadati</taxon>
        <taxon>Spirochaetota</taxon>
        <taxon>Spirochaetia</taxon>
        <taxon>Spirochaetales</taxon>
        <taxon>Spirochaetaceae</taxon>
        <taxon>Thiospirochaeta</taxon>
    </lineage>
</organism>
<dbReference type="InterPro" id="IPR013611">
    <property type="entry name" value="Transp-assoc_OB_typ2"/>
</dbReference>
<reference evidence="9 10" key="2">
    <citation type="submission" date="2019-09" db="EMBL/GenBank/DDBJ databases">
        <title>Complete Genome Sequence and Methylome Analysis of free living Spirochaetas.</title>
        <authorList>
            <person name="Leshcheva N."/>
            <person name="Mikheeva N."/>
        </authorList>
    </citation>
    <scope>NUCLEOTIDE SEQUENCE [LARGE SCALE GENOMIC DNA]</scope>
    <source>
        <strain evidence="9 10">P</strain>
    </source>
</reference>
<keyword evidence="3 7" id="KW-0547">Nucleotide-binding</keyword>
<evidence type="ECO:0000256" key="5">
    <source>
        <dbReference type="ARBA" id="ARBA00022967"/>
    </source>
</evidence>
<dbReference type="AlphaFoldDB" id="A0A5C1Q7N7"/>
<comment type="function">
    <text evidence="7">Part of the ABC transporter complex PotABCD involved in spermidine/putrescine import. Responsible for energy coupling to the transport system.</text>
</comment>
<keyword evidence="2 7" id="KW-1003">Cell membrane</keyword>
<dbReference type="PROSITE" id="PS00211">
    <property type="entry name" value="ABC_TRANSPORTER_1"/>
    <property type="match status" value="1"/>
</dbReference>
<keyword evidence="5 7" id="KW-1278">Translocase</keyword>
<dbReference type="SUPFAM" id="SSF50331">
    <property type="entry name" value="MOP-like"/>
    <property type="match status" value="1"/>
</dbReference>